<dbReference type="EMBL" id="JAVDUM010000007">
    <property type="protein sequence ID" value="MDR6867225.1"/>
    <property type="molecule type" value="Genomic_DNA"/>
</dbReference>
<evidence type="ECO:0000313" key="9">
    <source>
        <dbReference type="EMBL" id="MDR6867225.1"/>
    </source>
</evidence>
<evidence type="ECO:0000256" key="6">
    <source>
        <dbReference type="SAM" id="Phobius"/>
    </source>
</evidence>
<feature type="transmembrane region" description="Helical" evidence="6">
    <location>
        <begin position="127"/>
        <end position="146"/>
    </location>
</feature>
<keyword evidence="4 6" id="KW-1133">Transmembrane helix</keyword>
<comment type="subcellular location">
    <subcellularLocation>
        <location evidence="1">Cell membrane</location>
        <topology evidence="1">Multi-pass membrane protein</topology>
    </subcellularLocation>
</comment>
<evidence type="ECO:0000256" key="1">
    <source>
        <dbReference type="ARBA" id="ARBA00004651"/>
    </source>
</evidence>
<evidence type="ECO:0000256" key="2">
    <source>
        <dbReference type="ARBA" id="ARBA00022475"/>
    </source>
</evidence>
<dbReference type="InterPro" id="IPR022764">
    <property type="entry name" value="Peptidase_S54_rhomboid_dom"/>
</dbReference>
<keyword evidence="5 6" id="KW-0472">Membrane</keyword>
<dbReference type="Pfam" id="PF09924">
    <property type="entry name" value="LPG_synthase_C"/>
    <property type="match status" value="1"/>
</dbReference>
<gene>
    <name evidence="9" type="ORF">J2Y69_001826</name>
</gene>
<feature type="transmembrane region" description="Helical" evidence="6">
    <location>
        <begin position="212"/>
        <end position="231"/>
    </location>
</feature>
<name>A0ABU1SC94_9MICO</name>
<dbReference type="RefSeq" id="WP_310019819.1">
    <property type="nucleotide sequence ID" value="NZ_JAVDUM010000007.1"/>
</dbReference>
<dbReference type="PANTHER" id="PTHR34697:SF2">
    <property type="entry name" value="PHOSPHATIDYLGLYCEROL LYSYLTRANSFERASE"/>
    <property type="match status" value="1"/>
</dbReference>
<dbReference type="InterPro" id="IPR051211">
    <property type="entry name" value="PG_lysyltransferase"/>
</dbReference>
<feature type="transmembrane region" description="Helical" evidence="6">
    <location>
        <begin position="93"/>
        <end position="115"/>
    </location>
</feature>
<feature type="domain" description="Peptidase S54 rhomboid" evidence="7">
    <location>
        <begin position="49"/>
        <end position="192"/>
    </location>
</feature>
<evidence type="ECO:0000259" key="8">
    <source>
        <dbReference type="Pfam" id="PF09924"/>
    </source>
</evidence>
<evidence type="ECO:0000259" key="7">
    <source>
        <dbReference type="Pfam" id="PF01694"/>
    </source>
</evidence>
<feature type="transmembrane region" description="Helical" evidence="6">
    <location>
        <begin position="342"/>
        <end position="360"/>
    </location>
</feature>
<accession>A0ABU1SC94</accession>
<comment type="caution">
    <text evidence="9">The sequence shown here is derived from an EMBL/GenBank/DDBJ whole genome shotgun (WGS) entry which is preliminary data.</text>
</comment>
<dbReference type="PANTHER" id="PTHR34697">
    <property type="entry name" value="PHOSPHATIDYLGLYCEROL LYSYLTRANSFERASE"/>
    <property type="match status" value="1"/>
</dbReference>
<proteinExistence type="predicted"/>
<feature type="transmembrane region" description="Helical" evidence="6">
    <location>
        <begin position="153"/>
        <end position="169"/>
    </location>
</feature>
<reference evidence="9 10" key="1">
    <citation type="submission" date="2023-07" db="EMBL/GenBank/DDBJ databases">
        <title>Sorghum-associated microbial communities from plants grown in Nebraska, USA.</title>
        <authorList>
            <person name="Schachtman D."/>
        </authorList>
    </citation>
    <scope>NUCLEOTIDE SEQUENCE [LARGE SCALE GENOMIC DNA]</scope>
    <source>
        <strain evidence="9 10">2980</strain>
    </source>
</reference>
<dbReference type="Pfam" id="PF01694">
    <property type="entry name" value="Rhomboid"/>
    <property type="match status" value="1"/>
</dbReference>
<evidence type="ECO:0000256" key="4">
    <source>
        <dbReference type="ARBA" id="ARBA00022989"/>
    </source>
</evidence>
<dbReference type="InterPro" id="IPR035952">
    <property type="entry name" value="Rhomboid-like_sf"/>
</dbReference>
<dbReference type="InterPro" id="IPR024320">
    <property type="entry name" value="LPG_synthase_C"/>
</dbReference>
<protein>
    <submittedName>
        <fullName evidence="9">Lysylphosphatidylglycerol synthetase-like protein (DUF2156 family)</fullName>
    </submittedName>
</protein>
<feature type="transmembrane region" description="Helical" evidence="6">
    <location>
        <begin position="435"/>
        <end position="456"/>
    </location>
</feature>
<feature type="transmembrane region" description="Helical" evidence="6">
    <location>
        <begin position="63"/>
        <end position="81"/>
    </location>
</feature>
<dbReference type="Gene3D" id="1.20.1540.10">
    <property type="entry name" value="Rhomboid-like"/>
    <property type="match status" value="1"/>
</dbReference>
<keyword evidence="2" id="KW-1003">Cell membrane</keyword>
<organism evidence="9 10">
    <name type="scientific">Microbacterium resistens</name>
    <dbReference type="NCBI Taxonomy" id="156977"/>
    <lineage>
        <taxon>Bacteria</taxon>
        <taxon>Bacillati</taxon>
        <taxon>Actinomycetota</taxon>
        <taxon>Actinomycetes</taxon>
        <taxon>Micrococcales</taxon>
        <taxon>Microbacteriaceae</taxon>
        <taxon>Microbacterium</taxon>
    </lineage>
</organism>
<feature type="transmembrane region" description="Helical" evidence="6">
    <location>
        <begin position="372"/>
        <end position="398"/>
    </location>
</feature>
<dbReference type="SUPFAM" id="SSF144091">
    <property type="entry name" value="Rhomboid-like"/>
    <property type="match status" value="1"/>
</dbReference>
<evidence type="ECO:0000256" key="5">
    <source>
        <dbReference type="ARBA" id="ARBA00023136"/>
    </source>
</evidence>
<evidence type="ECO:0000256" key="3">
    <source>
        <dbReference type="ARBA" id="ARBA00022692"/>
    </source>
</evidence>
<keyword evidence="10" id="KW-1185">Reference proteome</keyword>
<dbReference type="Proteomes" id="UP001259347">
    <property type="component" value="Unassembled WGS sequence"/>
</dbReference>
<feature type="transmembrane region" description="Helical" evidence="6">
    <location>
        <begin position="270"/>
        <end position="295"/>
    </location>
</feature>
<feature type="transmembrane region" description="Helical" evidence="6">
    <location>
        <begin position="175"/>
        <end position="192"/>
    </location>
</feature>
<feature type="domain" description="Phosphatidylglycerol lysyltransferase C-terminal" evidence="8">
    <location>
        <begin position="472"/>
        <end position="771"/>
    </location>
</feature>
<sequence>MRALAYIRRHPFSVALSVVVLALGLALETLWGAQLAALSASPQSIGEERRWWTPLTALLLPDSVVQLLFALLLALTMLAYAERLMGSWRTAALFLGTGVLGIVLGAGVQALAASWGEVWARAGSSDLVSDPVIGICGAVMAASAFAPALYRRRIRLIGFSWLVMFTLYAGDSDSLYRLIAALLGLFTGLILARRATHPAWHRSSYRETRTLVAAIVAVTGLGPLIVLLTGVGTGPLSPIIAGLRGADISTVISRCARAATERCVVDVPAIVAAGAGSFLMSIVPLVLCLVAAWGLRAGRRAAWFLALGVNVTMAVLTALSLVIRTAKHPESLAAFDKQFPGFAVFAIAVPLAVMLLLVITRRRFAVRANRVVVRRFALVVLAAFVGLLLVDTILVLTLTNSSGFWNVLGDAVRRFLPTGIGRPRATTPLVGLPRAIHRGMGAAFWGVFAVAMLGLLRARANTATDDALRYRDRLRRYGSGTLGFMGTWPGNSHWFSPDGSGVIAYRVVSDIAIAVGDPVCAPEDMRATVRGFIDFCDSNAWTPVFYSTHEEVMPVFRDLGWKQLSVAEETVVPLERFALTGKVWTKVRQPYNRGNRDGLTAVWTRWVDLGPAMTAKLDALSEQWVSEKALPEMRFTLGGLEELKDPDVALMLAIGPDGELQAVTSWLPCWEDGELVGWTLDFMRRADDAMSGVMEYLLASAALRMKEEGLATMSLSGAPLAQAPDESGDPDGLTQLLAWLSRVLEPAYGFASLFRFKGKFNPDYRPLYLTYADPAQLPTIGLALARAYLPDVSPREYLALMRTLSG</sequence>
<evidence type="ECO:0000313" key="10">
    <source>
        <dbReference type="Proteomes" id="UP001259347"/>
    </source>
</evidence>
<feature type="transmembrane region" description="Helical" evidence="6">
    <location>
        <begin position="302"/>
        <end position="322"/>
    </location>
</feature>
<keyword evidence="3 6" id="KW-0812">Transmembrane</keyword>